<accession>A0ABR6CH62</accession>
<sequence length="85" mass="9434">MNPVTETLDYTDIESELHEAVNMSEIACSLIEHAGVQRPGGTLVTDDEWNQLLFAVFHANKLSLALKRRWEEVHESNVKAKGGAA</sequence>
<protein>
    <submittedName>
        <fullName evidence="1">Uncharacterized protein</fullName>
    </submittedName>
</protein>
<organism evidence="1 2">
    <name type="scientific">Aminobacter ciceronei</name>
    <dbReference type="NCBI Taxonomy" id="150723"/>
    <lineage>
        <taxon>Bacteria</taxon>
        <taxon>Pseudomonadati</taxon>
        <taxon>Pseudomonadota</taxon>
        <taxon>Alphaproteobacteria</taxon>
        <taxon>Hyphomicrobiales</taxon>
        <taxon>Phyllobacteriaceae</taxon>
        <taxon>Aminobacter</taxon>
    </lineage>
</organism>
<comment type="caution">
    <text evidence="1">The sequence shown here is derived from an EMBL/GenBank/DDBJ whole genome shotgun (WGS) entry which is preliminary data.</text>
</comment>
<evidence type="ECO:0000313" key="1">
    <source>
        <dbReference type="EMBL" id="MBA9023938.1"/>
    </source>
</evidence>
<keyword evidence="2" id="KW-1185">Reference proteome</keyword>
<dbReference type="EMBL" id="JACJHZ010000043">
    <property type="protein sequence ID" value="MBA9023938.1"/>
    <property type="molecule type" value="Genomic_DNA"/>
</dbReference>
<name>A0ABR6CH62_9HYPH</name>
<dbReference type="RefSeq" id="WP_182575898.1">
    <property type="nucleotide sequence ID" value="NZ_JACJHY010000043.1"/>
</dbReference>
<dbReference type="Proteomes" id="UP000587524">
    <property type="component" value="Unassembled WGS sequence"/>
</dbReference>
<evidence type="ECO:0000313" key="2">
    <source>
        <dbReference type="Proteomes" id="UP000587524"/>
    </source>
</evidence>
<reference evidence="1 2" key="1">
    <citation type="submission" date="2020-08" db="EMBL/GenBank/DDBJ databases">
        <title>Genomic Encyclopedia of Type Strains, Phase IV (KMG-IV): sequencing the most valuable type-strain genomes for metagenomic binning, comparative biology and taxonomic classification.</title>
        <authorList>
            <person name="Goeker M."/>
        </authorList>
    </citation>
    <scope>NUCLEOTIDE SEQUENCE [LARGE SCALE GENOMIC DNA]</scope>
    <source>
        <strain evidence="1 2">DSM 17455</strain>
    </source>
</reference>
<proteinExistence type="predicted"/>
<gene>
    <name evidence="1" type="ORF">HNQ97_005971</name>
</gene>